<dbReference type="Pfam" id="PF00248">
    <property type="entry name" value="Aldo_ket_red"/>
    <property type="match status" value="1"/>
</dbReference>
<dbReference type="PROSITE" id="PS00062">
    <property type="entry name" value="ALDOKETO_REDUCTASE_2"/>
    <property type="match status" value="1"/>
</dbReference>
<dbReference type="Gene3D" id="3.20.20.100">
    <property type="entry name" value="NADP-dependent oxidoreductase domain"/>
    <property type="match status" value="1"/>
</dbReference>
<proteinExistence type="predicted"/>
<keyword evidence="1" id="KW-0560">Oxidoreductase</keyword>
<comment type="caution">
    <text evidence="3">The sequence shown here is derived from an EMBL/GenBank/DDBJ whole genome shotgun (WGS) entry which is preliminary data.</text>
</comment>
<protein>
    <submittedName>
        <fullName evidence="3">Aldo/keto reductase</fullName>
    </submittedName>
</protein>
<dbReference type="PANTHER" id="PTHR43364:SF4">
    <property type="entry name" value="NAD(P)-LINKED OXIDOREDUCTASE SUPERFAMILY PROTEIN"/>
    <property type="match status" value="1"/>
</dbReference>
<reference evidence="3" key="1">
    <citation type="submission" date="2020-10" db="EMBL/GenBank/DDBJ databases">
        <authorList>
            <person name="Gilroy R."/>
        </authorList>
    </citation>
    <scope>NUCLEOTIDE SEQUENCE</scope>
    <source>
        <strain evidence="3">4920</strain>
    </source>
</reference>
<feature type="domain" description="NADP-dependent oxidoreductase" evidence="2">
    <location>
        <begin position="17"/>
        <end position="307"/>
    </location>
</feature>
<dbReference type="InterPro" id="IPR036812">
    <property type="entry name" value="NAD(P)_OxRdtase_dom_sf"/>
</dbReference>
<evidence type="ECO:0000256" key="1">
    <source>
        <dbReference type="ARBA" id="ARBA00023002"/>
    </source>
</evidence>
<dbReference type="AlphaFoldDB" id="A0A9D1NFD5"/>
<evidence type="ECO:0000313" key="3">
    <source>
        <dbReference type="EMBL" id="HIV02114.1"/>
    </source>
</evidence>
<evidence type="ECO:0000313" key="4">
    <source>
        <dbReference type="Proteomes" id="UP000886743"/>
    </source>
</evidence>
<sequence>MKYRKLGSSNLEVSVVALGCMTFTGDSNWGPQAEKDSIETVRAAYDAGITLYDTAEGYADGLTERILGKALSADRSRVLIASKVSASNLTRDKLIQSCEASLKRLGTDYLDLYQIHWPSREIPMEETMEAMLRLKEQGKIREIGVSNFGVLDLDTVLPYNAVVSNQLAYNMLFRGIEYSVLPKCSANGIGVLTYSSLAQGLLSGKYKTADDFPVGRARTKIFSKNREGARHGQDGCEALAFAAIDKIRAICADIGEDMADVALAWSIAQIGISSVIAGGRTAAQAQQNAKGADITLTPDVLKELSAATDAVKDYLGDDADPWAFGRIR</sequence>
<dbReference type="GO" id="GO:0016491">
    <property type="term" value="F:oxidoreductase activity"/>
    <property type="evidence" value="ECO:0007669"/>
    <property type="project" value="UniProtKB-KW"/>
</dbReference>
<dbReference type="InterPro" id="IPR023210">
    <property type="entry name" value="NADP_OxRdtase_dom"/>
</dbReference>
<dbReference type="CDD" id="cd19085">
    <property type="entry name" value="AKR_AKR11B3"/>
    <property type="match status" value="1"/>
</dbReference>
<evidence type="ECO:0000259" key="2">
    <source>
        <dbReference type="Pfam" id="PF00248"/>
    </source>
</evidence>
<name>A0A9D1NFD5_9FIRM</name>
<dbReference type="EMBL" id="DVOF01000028">
    <property type="protein sequence ID" value="HIV02114.1"/>
    <property type="molecule type" value="Genomic_DNA"/>
</dbReference>
<dbReference type="Proteomes" id="UP000886743">
    <property type="component" value="Unassembled WGS sequence"/>
</dbReference>
<dbReference type="InterPro" id="IPR050523">
    <property type="entry name" value="AKR_Detox_Biosynth"/>
</dbReference>
<dbReference type="SUPFAM" id="SSF51430">
    <property type="entry name" value="NAD(P)-linked oxidoreductase"/>
    <property type="match status" value="1"/>
</dbReference>
<dbReference type="InterPro" id="IPR020471">
    <property type="entry name" value="AKR"/>
</dbReference>
<dbReference type="InterPro" id="IPR018170">
    <property type="entry name" value="Aldo/ket_reductase_CS"/>
</dbReference>
<dbReference type="PANTHER" id="PTHR43364">
    <property type="entry name" value="NADH-SPECIFIC METHYLGLYOXAL REDUCTASE-RELATED"/>
    <property type="match status" value="1"/>
</dbReference>
<accession>A0A9D1NFD5</accession>
<reference evidence="3" key="2">
    <citation type="journal article" date="2021" name="PeerJ">
        <title>Extensive microbial diversity within the chicken gut microbiome revealed by metagenomics and culture.</title>
        <authorList>
            <person name="Gilroy R."/>
            <person name="Ravi A."/>
            <person name="Getino M."/>
            <person name="Pursley I."/>
            <person name="Horton D.L."/>
            <person name="Alikhan N.F."/>
            <person name="Baker D."/>
            <person name="Gharbi K."/>
            <person name="Hall N."/>
            <person name="Watson M."/>
            <person name="Adriaenssens E.M."/>
            <person name="Foster-Nyarko E."/>
            <person name="Jarju S."/>
            <person name="Secka A."/>
            <person name="Antonio M."/>
            <person name="Oren A."/>
            <person name="Chaudhuri R.R."/>
            <person name="La Ragione R."/>
            <person name="Hildebrand F."/>
            <person name="Pallen M.J."/>
        </authorList>
    </citation>
    <scope>NUCLEOTIDE SEQUENCE</scope>
    <source>
        <strain evidence="3">4920</strain>
    </source>
</reference>
<organism evidence="3 4">
    <name type="scientific">Candidatus Aphodoplasma excrementigallinarum</name>
    <dbReference type="NCBI Taxonomy" id="2840673"/>
    <lineage>
        <taxon>Bacteria</taxon>
        <taxon>Bacillati</taxon>
        <taxon>Bacillota</taxon>
        <taxon>Clostridia</taxon>
        <taxon>Eubacteriales</taxon>
        <taxon>Candidatus Aphodoplasma</taxon>
    </lineage>
</organism>
<dbReference type="GO" id="GO:0005829">
    <property type="term" value="C:cytosol"/>
    <property type="evidence" value="ECO:0007669"/>
    <property type="project" value="TreeGrafter"/>
</dbReference>
<dbReference type="PRINTS" id="PR00069">
    <property type="entry name" value="ALDKETRDTASE"/>
</dbReference>
<gene>
    <name evidence="3" type="ORF">IAC74_00960</name>
</gene>